<protein>
    <submittedName>
        <fullName evidence="1">Uncharacterized protein</fullName>
    </submittedName>
</protein>
<name>A0A1W1E121_9ZZZZ</name>
<sequence>MPIVAYLAPSIIFSWCGTKATKIASQRVFLIKLPVNNL</sequence>
<reference evidence="1" key="1">
    <citation type="submission" date="2016-10" db="EMBL/GenBank/DDBJ databases">
        <authorList>
            <person name="de Groot N.N."/>
        </authorList>
    </citation>
    <scope>NUCLEOTIDE SEQUENCE</scope>
</reference>
<dbReference type="AlphaFoldDB" id="A0A1W1E121"/>
<dbReference type="EMBL" id="FPHZ01000038">
    <property type="protein sequence ID" value="SFV87558.1"/>
    <property type="molecule type" value="Genomic_DNA"/>
</dbReference>
<evidence type="ECO:0000313" key="1">
    <source>
        <dbReference type="EMBL" id="SFV87558.1"/>
    </source>
</evidence>
<gene>
    <name evidence="1" type="ORF">MNB_SUP05-SYMBIONT-5-766</name>
</gene>
<accession>A0A1W1E121</accession>
<organism evidence="1">
    <name type="scientific">hydrothermal vent metagenome</name>
    <dbReference type="NCBI Taxonomy" id="652676"/>
    <lineage>
        <taxon>unclassified sequences</taxon>
        <taxon>metagenomes</taxon>
        <taxon>ecological metagenomes</taxon>
    </lineage>
</organism>
<proteinExistence type="predicted"/>